<gene>
    <name evidence="10" type="primary">mshC</name>
    <name evidence="13" type="ORF">SAMN04489712_108193</name>
</gene>
<feature type="binding site" evidence="10">
    <location>
        <position position="257"/>
    </location>
    <ligand>
        <name>Zn(2+)</name>
        <dbReference type="ChEBI" id="CHEBI:29105"/>
    </ligand>
</feature>
<evidence type="ECO:0000256" key="10">
    <source>
        <dbReference type="HAMAP-Rule" id="MF_01697"/>
    </source>
</evidence>
<proteinExistence type="inferred from homology"/>
<dbReference type="PANTHER" id="PTHR10890:SF3">
    <property type="entry name" value="CYSTEINE--TRNA LIGASE, CYTOPLASMIC"/>
    <property type="match status" value="1"/>
</dbReference>
<dbReference type="RefSeq" id="WP_103939337.1">
    <property type="nucleotide sequence ID" value="NZ_FNVO01000008.1"/>
</dbReference>
<comment type="function">
    <text evidence="1 10">Catalyzes the ATP-dependent condensation of GlcN-Ins and L-cysteine to form L-Cys-GlcN-Ins.</text>
</comment>
<dbReference type="GO" id="GO:0010125">
    <property type="term" value="P:mycothiol biosynthetic process"/>
    <property type="evidence" value="ECO:0007669"/>
    <property type="project" value="UniProtKB-UniRule"/>
</dbReference>
<keyword evidence="6 10" id="KW-0547">Nucleotide-binding</keyword>
<feature type="binding site" evidence="10">
    <location>
        <position position="63"/>
    </location>
    <ligand>
        <name>L-cysteinyl-5'-AMP</name>
        <dbReference type="ChEBI" id="CHEBI:144924"/>
    </ligand>
</feature>
<dbReference type="InterPro" id="IPR024909">
    <property type="entry name" value="Cys-tRNA/MSH_ligase"/>
</dbReference>
<dbReference type="Proteomes" id="UP000236723">
    <property type="component" value="Unassembled WGS sequence"/>
</dbReference>
<name>A0A1H6C0G2_9ACTN</name>
<dbReference type="CDD" id="cd00672">
    <property type="entry name" value="CysRS_core"/>
    <property type="match status" value="1"/>
</dbReference>
<dbReference type="Gene3D" id="1.20.120.640">
    <property type="entry name" value="Anticodon-binding domain of a subclass of class I aminoacyl-tRNA synthetases"/>
    <property type="match status" value="1"/>
</dbReference>
<dbReference type="InterPro" id="IPR014729">
    <property type="entry name" value="Rossmann-like_a/b/a_fold"/>
</dbReference>
<dbReference type="GO" id="GO:0005524">
    <property type="term" value="F:ATP binding"/>
    <property type="evidence" value="ECO:0007669"/>
    <property type="project" value="UniProtKB-KW"/>
</dbReference>
<feature type="binding site" evidence="10">
    <location>
        <position position="232"/>
    </location>
    <ligand>
        <name>Zn(2+)</name>
        <dbReference type="ChEBI" id="CHEBI:29105"/>
    </ligand>
</feature>
<organism evidence="13 14">
    <name type="scientific">Thermomonospora echinospora</name>
    <dbReference type="NCBI Taxonomy" id="1992"/>
    <lineage>
        <taxon>Bacteria</taxon>
        <taxon>Bacillati</taxon>
        <taxon>Actinomycetota</taxon>
        <taxon>Actinomycetes</taxon>
        <taxon>Streptosporangiales</taxon>
        <taxon>Thermomonosporaceae</taxon>
        <taxon>Thermomonospora</taxon>
    </lineage>
</organism>
<dbReference type="Gene3D" id="3.40.50.620">
    <property type="entry name" value="HUPs"/>
    <property type="match status" value="1"/>
</dbReference>
<evidence type="ECO:0000256" key="3">
    <source>
        <dbReference type="ARBA" id="ARBA00011245"/>
    </source>
</evidence>
<keyword evidence="14" id="KW-1185">Reference proteome</keyword>
<dbReference type="SUPFAM" id="SSF52374">
    <property type="entry name" value="Nucleotidylyl transferase"/>
    <property type="match status" value="1"/>
</dbReference>
<comment type="similarity">
    <text evidence="2 10">Belongs to the class-I aminoacyl-tRNA synthetase family. MshC subfamily.</text>
</comment>
<keyword evidence="4 10" id="KW-0436">Ligase</keyword>
<keyword evidence="5 10" id="KW-0479">Metal-binding</keyword>
<evidence type="ECO:0000256" key="2">
    <source>
        <dbReference type="ARBA" id="ARBA00007723"/>
    </source>
</evidence>
<evidence type="ECO:0000256" key="1">
    <source>
        <dbReference type="ARBA" id="ARBA00003679"/>
    </source>
</evidence>
<dbReference type="GO" id="GO:0006423">
    <property type="term" value="P:cysteinyl-tRNA aminoacylation"/>
    <property type="evidence" value="ECO:0007669"/>
    <property type="project" value="TreeGrafter"/>
</dbReference>
<feature type="binding site" evidence="10">
    <location>
        <position position="228"/>
    </location>
    <ligand>
        <name>L-cysteinyl-5'-AMP</name>
        <dbReference type="ChEBI" id="CHEBI:144924"/>
    </ligand>
</feature>
<dbReference type="NCBIfam" id="TIGR03447">
    <property type="entry name" value="mycothiol_MshC"/>
    <property type="match status" value="1"/>
</dbReference>
<comment type="subunit">
    <text evidence="3 10">Monomer.</text>
</comment>
<evidence type="ECO:0000259" key="12">
    <source>
        <dbReference type="Pfam" id="PF01406"/>
    </source>
</evidence>
<sequence length="414" mass="45067">MRSWPAPGVPRLSEAGLSGPALPLHLHDTGTGSVRPTEPGPTARMYVCGITPYDATHLGHAATYLAFDLANRVWRDGGHTVHYVQNATDVDDPLLERAQQTGQDWRELADREIALFRDDMTALRILPPDHYIGAVEAIPLIIEMIEQLRSRGAAYEVDGDLYFPIAADPDFGRVSGLTREQMMPLFAERGGDPARRGKKDPLDALLWMVQRPGEPGWDSPFGRGRPGWHVECSAISVHYLDMAFDVEGGGSDLAFPHHEMSASHAEAATGRRPHARAYVHAGMVGLDGEKMSKSRGNLVFVSRLRGDGADPMAIRLALLGHHYRSDWEWTSEDLARATGRLARWRAAVRLPSGPSAEPVAAEVRRHLAHDLDAPAALVAIDRWAEQALSGAGEAEDAAPAQVRTIADALLGVSL</sequence>
<dbReference type="InterPro" id="IPR032678">
    <property type="entry name" value="tRNA-synt_1_cat_dom"/>
</dbReference>
<comment type="cofactor">
    <cofactor evidence="10">
        <name>Zn(2+)</name>
        <dbReference type="ChEBI" id="CHEBI:29105"/>
    </cofactor>
    <text evidence="10">Binds 1 zinc ion per subunit.</text>
</comment>
<evidence type="ECO:0000256" key="8">
    <source>
        <dbReference type="ARBA" id="ARBA00022840"/>
    </source>
</evidence>
<dbReference type="GO" id="GO:0004817">
    <property type="term" value="F:cysteine-tRNA ligase activity"/>
    <property type="evidence" value="ECO:0007669"/>
    <property type="project" value="TreeGrafter"/>
</dbReference>
<dbReference type="HAMAP" id="MF_01697">
    <property type="entry name" value="MshC"/>
    <property type="match status" value="1"/>
</dbReference>
<accession>A0A1H6C0G2</accession>
<feature type="binding site" evidence="10">
    <location>
        <begin position="86"/>
        <end position="88"/>
    </location>
    <ligand>
        <name>L-cysteinyl-5'-AMP</name>
        <dbReference type="ChEBI" id="CHEBI:144924"/>
    </ligand>
</feature>
<evidence type="ECO:0000313" key="13">
    <source>
        <dbReference type="EMBL" id="SEG66441.1"/>
    </source>
</evidence>
<feature type="binding site" evidence="10">
    <location>
        <position position="48"/>
    </location>
    <ligand>
        <name>Zn(2+)</name>
        <dbReference type="ChEBI" id="CHEBI:29105"/>
    </ligand>
</feature>
<protein>
    <recommendedName>
        <fullName evidence="10">L-cysteine:1D-myo-inositol 2-amino-2-deoxy-alpha-D-glucopyranoside ligase</fullName>
        <shortName evidence="10">L-Cys:GlcN-Ins ligase</shortName>
        <ecNumber evidence="10">6.3.1.13</ecNumber>
    </recommendedName>
    <alternativeName>
        <fullName evidence="10">Mycothiol ligase</fullName>
        <shortName evidence="10">MSH ligase</shortName>
    </alternativeName>
</protein>
<dbReference type="EMBL" id="FNVO01000008">
    <property type="protein sequence ID" value="SEG66441.1"/>
    <property type="molecule type" value="Genomic_DNA"/>
</dbReference>
<evidence type="ECO:0000256" key="4">
    <source>
        <dbReference type="ARBA" id="ARBA00022598"/>
    </source>
</evidence>
<dbReference type="GO" id="GO:0005829">
    <property type="term" value="C:cytosol"/>
    <property type="evidence" value="ECO:0007669"/>
    <property type="project" value="TreeGrafter"/>
</dbReference>
<evidence type="ECO:0000256" key="9">
    <source>
        <dbReference type="ARBA" id="ARBA00048350"/>
    </source>
</evidence>
<feature type="short sequence motif" description="'ERGGDP' region" evidence="10">
    <location>
        <begin position="188"/>
        <end position="193"/>
    </location>
</feature>
<dbReference type="AlphaFoldDB" id="A0A1H6C0G2"/>
<feature type="short sequence motif" description="'KMSKS' region" evidence="10">
    <location>
        <begin position="290"/>
        <end position="294"/>
    </location>
</feature>
<dbReference type="InterPro" id="IPR017812">
    <property type="entry name" value="Mycothiol_ligase_MshC"/>
</dbReference>
<dbReference type="OrthoDB" id="9815130at2"/>
<dbReference type="EC" id="6.3.1.13" evidence="10"/>
<dbReference type="Pfam" id="PF01406">
    <property type="entry name" value="tRNA-synt_1e"/>
    <property type="match status" value="1"/>
</dbReference>
<evidence type="ECO:0000256" key="11">
    <source>
        <dbReference type="SAM" id="MobiDB-lite"/>
    </source>
</evidence>
<feature type="domain" description="tRNA synthetases class I catalytic" evidence="12">
    <location>
        <begin position="43"/>
        <end position="338"/>
    </location>
</feature>
<feature type="binding site" evidence="10">
    <location>
        <begin position="48"/>
        <end position="51"/>
    </location>
    <ligand>
        <name>L-cysteinyl-5'-AMP</name>
        <dbReference type="ChEBI" id="CHEBI:144924"/>
    </ligand>
</feature>
<evidence type="ECO:0000256" key="5">
    <source>
        <dbReference type="ARBA" id="ARBA00022723"/>
    </source>
</evidence>
<dbReference type="GO" id="GO:0035446">
    <property type="term" value="F:cysteine-glucosaminylinositol ligase activity"/>
    <property type="evidence" value="ECO:0007669"/>
    <property type="project" value="UniProtKB-UniRule"/>
</dbReference>
<dbReference type="GO" id="GO:0008270">
    <property type="term" value="F:zinc ion binding"/>
    <property type="evidence" value="ECO:0007669"/>
    <property type="project" value="UniProtKB-UniRule"/>
</dbReference>
<comment type="catalytic activity">
    <reaction evidence="9 10">
        <text>1D-myo-inositol 2-amino-2-deoxy-alpha-D-glucopyranoside + L-cysteine + ATP = 1D-myo-inositol 2-(L-cysteinylamino)-2-deoxy-alpha-D-glucopyranoside + AMP + diphosphate + H(+)</text>
        <dbReference type="Rhea" id="RHEA:26176"/>
        <dbReference type="ChEBI" id="CHEBI:15378"/>
        <dbReference type="ChEBI" id="CHEBI:30616"/>
        <dbReference type="ChEBI" id="CHEBI:33019"/>
        <dbReference type="ChEBI" id="CHEBI:35235"/>
        <dbReference type="ChEBI" id="CHEBI:58886"/>
        <dbReference type="ChEBI" id="CHEBI:58887"/>
        <dbReference type="ChEBI" id="CHEBI:456215"/>
        <dbReference type="EC" id="6.3.1.13"/>
    </reaction>
</comment>
<dbReference type="FunFam" id="3.40.50.620:FF:000134">
    <property type="entry name" value="L-cysteine:1D-myo-inositol 2-amino-2-deoxy-alpha-D-glucopyranoside ligase"/>
    <property type="match status" value="1"/>
</dbReference>
<evidence type="ECO:0000256" key="7">
    <source>
        <dbReference type="ARBA" id="ARBA00022833"/>
    </source>
</evidence>
<evidence type="ECO:0000313" key="14">
    <source>
        <dbReference type="Proteomes" id="UP000236723"/>
    </source>
</evidence>
<feature type="binding site" evidence="10">
    <location>
        <position position="284"/>
    </location>
    <ligand>
        <name>L-cysteinyl-5'-AMP</name>
        <dbReference type="ChEBI" id="CHEBI:144924"/>
    </ligand>
</feature>
<keyword evidence="8 10" id="KW-0067">ATP-binding</keyword>
<feature type="region of interest" description="Disordered" evidence="11">
    <location>
        <begin position="1"/>
        <end position="39"/>
    </location>
</feature>
<feature type="binding site" evidence="10">
    <location>
        <begin position="250"/>
        <end position="252"/>
    </location>
    <ligand>
        <name>L-cysteinyl-5'-AMP</name>
        <dbReference type="ChEBI" id="CHEBI:144924"/>
    </ligand>
</feature>
<reference evidence="14" key="1">
    <citation type="submission" date="2016-10" db="EMBL/GenBank/DDBJ databases">
        <authorList>
            <person name="Varghese N."/>
            <person name="Submissions S."/>
        </authorList>
    </citation>
    <scope>NUCLEOTIDE SEQUENCE [LARGE SCALE GENOMIC DNA]</scope>
    <source>
        <strain evidence="14">DSM 43163</strain>
    </source>
</reference>
<dbReference type="PANTHER" id="PTHR10890">
    <property type="entry name" value="CYSTEINYL-TRNA SYNTHETASE"/>
    <property type="match status" value="1"/>
</dbReference>
<keyword evidence="7 10" id="KW-0862">Zinc</keyword>
<feature type="short sequence motif" description="'HIGH' region" evidence="10">
    <location>
        <begin position="50"/>
        <end position="60"/>
    </location>
</feature>
<evidence type="ECO:0000256" key="6">
    <source>
        <dbReference type="ARBA" id="ARBA00022741"/>
    </source>
</evidence>
<dbReference type="PRINTS" id="PR00983">
    <property type="entry name" value="TRNASYNTHCYS"/>
</dbReference>